<feature type="transmembrane region" description="Helical" evidence="7">
    <location>
        <begin position="262"/>
        <end position="287"/>
    </location>
</feature>
<dbReference type="SUPFAM" id="SSF53448">
    <property type="entry name" value="Nucleotide-diphospho-sugar transferases"/>
    <property type="match status" value="1"/>
</dbReference>
<reference evidence="9 10" key="1">
    <citation type="journal article" date="2012" name="Int. J. Syst. Evol. Microbiol.">
        <title>Flammeovirga pacifica sp. nov., isolated from deep-sea sediment.</title>
        <authorList>
            <person name="Xu H."/>
            <person name="Fu Y."/>
            <person name="Yang N."/>
            <person name="Ding Z."/>
            <person name="Lai Q."/>
            <person name="Zeng R."/>
        </authorList>
    </citation>
    <scope>NUCLEOTIDE SEQUENCE [LARGE SCALE GENOMIC DNA]</scope>
    <source>
        <strain evidence="10">DSM 24597 / LMG 26175 / WPAGA1</strain>
    </source>
</reference>
<dbReference type="Pfam" id="PF00535">
    <property type="entry name" value="Glycos_transf_2"/>
    <property type="match status" value="1"/>
</dbReference>
<dbReference type="EMBL" id="JRYR02000001">
    <property type="protein sequence ID" value="OHX65551.1"/>
    <property type="molecule type" value="Genomic_DNA"/>
</dbReference>
<evidence type="ECO:0000256" key="4">
    <source>
        <dbReference type="ARBA" id="ARBA00022692"/>
    </source>
</evidence>
<sequence length="310" mass="36275">MNPEISVVIPCYCCEKSLMELYKRLIKTFNKLNITYEIIFINDSSPMNDWKIIKILCKKNSNVRGLNFSKNFGQHYAITAGIDFCKGNFLVVMDGDLQDQPEEIEKLYKKINEGFDIVYARRVNRQDKFLKKLSSKLFYRTFDYFTDRKSDETIANFSIVNRIVIKTFKRFKEQNRMYPLFLNWMGFNFTYVDVQHSSREMGNSSYSIRKLFKLASDNILSNSNKPLRIGITIGFFITIASLLFGIYLIIGHSFNFFKVEGWTSTMVSIWFIGGMLSFNMGLLGIYIGKIFEEGKQRPIYIIKDDTNEQN</sequence>
<dbReference type="GO" id="GO:0016757">
    <property type="term" value="F:glycosyltransferase activity"/>
    <property type="evidence" value="ECO:0007669"/>
    <property type="project" value="UniProtKB-KW"/>
</dbReference>
<dbReference type="Gene3D" id="3.90.550.10">
    <property type="entry name" value="Spore Coat Polysaccharide Biosynthesis Protein SpsA, Chain A"/>
    <property type="match status" value="1"/>
</dbReference>
<evidence type="ECO:0000259" key="8">
    <source>
        <dbReference type="Pfam" id="PF00535"/>
    </source>
</evidence>
<dbReference type="GO" id="GO:0005886">
    <property type="term" value="C:plasma membrane"/>
    <property type="evidence" value="ECO:0007669"/>
    <property type="project" value="TreeGrafter"/>
</dbReference>
<gene>
    <name evidence="9" type="ORF">NH26_03905</name>
</gene>
<feature type="domain" description="Glycosyltransferase 2-like" evidence="8">
    <location>
        <begin position="6"/>
        <end position="158"/>
    </location>
</feature>
<dbReference type="STRING" id="915059.NH26_03905"/>
<organism evidence="9 10">
    <name type="scientific">Flammeovirga pacifica</name>
    <dbReference type="NCBI Taxonomy" id="915059"/>
    <lineage>
        <taxon>Bacteria</taxon>
        <taxon>Pseudomonadati</taxon>
        <taxon>Bacteroidota</taxon>
        <taxon>Cytophagia</taxon>
        <taxon>Cytophagales</taxon>
        <taxon>Flammeovirgaceae</taxon>
        <taxon>Flammeovirga</taxon>
    </lineage>
</organism>
<dbReference type="RefSeq" id="WP_044229766.1">
    <property type="nucleotide sequence ID" value="NZ_JRYR02000001.1"/>
</dbReference>
<comment type="caution">
    <text evidence="9">The sequence shown here is derived from an EMBL/GenBank/DDBJ whole genome shotgun (WGS) entry which is preliminary data.</text>
</comment>
<evidence type="ECO:0000256" key="7">
    <source>
        <dbReference type="SAM" id="Phobius"/>
    </source>
</evidence>
<evidence type="ECO:0000256" key="6">
    <source>
        <dbReference type="ARBA" id="ARBA00023136"/>
    </source>
</evidence>
<name>A0A1S1YX08_FLAPC</name>
<keyword evidence="5 7" id="KW-1133">Transmembrane helix</keyword>
<proteinExistence type="predicted"/>
<evidence type="ECO:0000256" key="5">
    <source>
        <dbReference type="ARBA" id="ARBA00022989"/>
    </source>
</evidence>
<keyword evidence="10" id="KW-1185">Reference proteome</keyword>
<dbReference type="InterPro" id="IPR050256">
    <property type="entry name" value="Glycosyltransferase_2"/>
</dbReference>
<dbReference type="InterPro" id="IPR029044">
    <property type="entry name" value="Nucleotide-diphossugar_trans"/>
</dbReference>
<dbReference type="AlphaFoldDB" id="A0A1S1YX08"/>
<dbReference type="CDD" id="cd04187">
    <property type="entry name" value="DPM1_like_bac"/>
    <property type="match status" value="1"/>
</dbReference>
<evidence type="ECO:0000313" key="10">
    <source>
        <dbReference type="Proteomes" id="UP000179797"/>
    </source>
</evidence>
<comment type="subcellular location">
    <subcellularLocation>
        <location evidence="1">Membrane</location>
        <topology evidence="1">Multi-pass membrane protein</topology>
    </subcellularLocation>
</comment>
<evidence type="ECO:0000313" key="9">
    <source>
        <dbReference type="EMBL" id="OHX65551.1"/>
    </source>
</evidence>
<keyword evidence="4 7" id="KW-0812">Transmembrane</keyword>
<keyword evidence="6 7" id="KW-0472">Membrane</keyword>
<feature type="transmembrane region" description="Helical" evidence="7">
    <location>
        <begin position="229"/>
        <end position="250"/>
    </location>
</feature>
<dbReference type="PANTHER" id="PTHR48090">
    <property type="entry name" value="UNDECAPRENYL-PHOSPHATE 4-DEOXY-4-FORMAMIDO-L-ARABINOSE TRANSFERASE-RELATED"/>
    <property type="match status" value="1"/>
</dbReference>
<evidence type="ECO:0000256" key="2">
    <source>
        <dbReference type="ARBA" id="ARBA00022676"/>
    </source>
</evidence>
<dbReference type="Proteomes" id="UP000179797">
    <property type="component" value="Unassembled WGS sequence"/>
</dbReference>
<accession>A0A1S1YX08</accession>
<protein>
    <submittedName>
        <fullName evidence="9">Glycosyltransferase</fullName>
    </submittedName>
</protein>
<dbReference type="InterPro" id="IPR001173">
    <property type="entry name" value="Glyco_trans_2-like"/>
</dbReference>
<keyword evidence="3" id="KW-0808">Transferase</keyword>
<evidence type="ECO:0000256" key="3">
    <source>
        <dbReference type="ARBA" id="ARBA00022679"/>
    </source>
</evidence>
<dbReference type="PANTHER" id="PTHR48090:SF1">
    <property type="entry name" value="PROPHAGE BACTOPRENOL GLUCOSYL TRANSFERASE HOMOLOG"/>
    <property type="match status" value="1"/>
</dbReference>
<keyword evidence="2" id="KW-0328">Glycosyltransferase</keyword>
<evidence type="ECO:0000256" key="1">
    <source>
        <dbReference type="ARBA" id="ARBA00004141"/>
    </source>
</evidence>